<dbReference type="InterPro" id="IPR050097">
    <property type="entry name" value="Ferredoxin-NADP_redctase_2"/>
</dbReference>
<dbReference type="GO" id="GO:0016668">
    <property type="term" value="F:oxidoreductase activity, acting on a sulfur group of donors, NAD(P) as acceptor"/>
    <property type="evidence" value="ECO:0007669"/>
    <property type="project" value="UniProtKB-ARBA"/>
</dbReference>
<dbReference type="InterPro" id="IPR036188">
    <property type="entry name" value="FAD/NAD-bd_sf"/>
</dbReference>
<evidence type="ECO:0000313" key="8">
    <source>
        <dbReference type="Proteomes" id="UP000177230"/>
    </source>
</evidence>
<evidence type="ECO:0000259" key="6">
    <source>
        <dbReference type="Pfam" id="PF07992"/>
    </source>
</evidence>
<accession>A0A1F5RGX6</accession>
<evidence type="ECO:0000256" key="1">
    <source>
        <dbReference type="ARBA" id="ARBA00022630"/>
    </source>
</evidence>
<sequence length="297" mass="31633">MGGGPAGLTAAVYSARKRTDTVLLSHDLGGQVLWTSGVENYPGFQYIKGQELIEKFKSQVAQFPIDVSLGFKIISVEPLAQGYKLSLEDGSHFTARSLIIATGKKYRNLNVPGEKELIGKGVAFCATCDAPLFGGKTVAVVGGGNSALTAAQDLMSYAQKIFLINISSEMQGDPVLLEPLKASGKIEFIMEHKVTEILGKDSVIGIRVSSTDDVKQREIELSGVFVEIGLIPNSDLFKGLVDMNQRGEIMVDCACRTSRGGVFAAGDVTTVPEKQIVVAAGEGAKAALSAYEWLARN</sequence>
<evidence type="ECO:0000256" key="3">
    <source>
        <dbReference type="ARBA" id="ARBA00023002"/>
    </source>
</evidence>
<name>A0A1F5RGX6_9BACT</name>
<dbReference type="InterPro" id="IPR023753">
    <property type="entry name" value="FAD/NAD-binding_dom"/>
</dbReference>
<evidence type="ECO:0000313" key="7">
    <source>
        <dbReference type="EMBL" id="OGF13584.1"/>
    </source>
</evidence>
<dbReference type="Pfam" id="PF07992">
    <property type="entry name" value="Pyr_redox_2"/>
    <property type="match status" value="1"/>
</dbReference>
<dbReference type="AlphaFoldDB" id="A0A1F5RGX6"/>
<dbReference type="EMBL" id="MFFM01000015">
    <property type="protein sequence ID" value="OGF13584.1"/>
    <property type="molecule type" value="Genomic_DNA"/>
</dbReference>
<reference evidence="7 8" key="1">
    <citation type="journal article" date="2016" name="Nat. Commun.">
        <title>Thousands of microbial genomes shed light on interconnected biogeochemical processes in an aquifer system.</title>
        <authorList>
            <person name="Anantharaman K."/>
            <person name="Brown C.T."/>
            <person name="Hug L.A."/>
            <person name="Sharon I."/>
            <person name="Castelle C.J."/>
            <person name="Probst A.J."/>
            <person name="Thomas B.C."/>
            <person name="Singh A."/>
            <person name="Wilkins M.J."/>
            <person name="Karaoz U."/>
            <person name="Brodie E.L."/>
            <person name="Williams K.H."/>
            <person name="Hubbard S.S."/>
            <person name="Banfield J.F."/>
        </authorList>
    </citation>
    <scope>NUCLEOTIDE SEQUENCE [LARGE SCALE GENOMIC DNA]</scope>
</reference>
<dbReference type="PRINTS" id="PR00469">
    <property type="entry name" value="PNDRDTASEII"/>
</dbReference>
<keyword evidence="3" id="KW-0560">Oxidoreductase</keyword>
<evidence type="ECO:0000256" key="2">
    <source>
        <dbReference type="ARBA" id="ARBA00022827"/>
    </source>
</evidence>
<comment type="caution">
    <text evidence="7">The sequence shown here is derived from an EMBL/GenBank/DDBJ whole genome shotgun (WGS) entry which is preliminary data.</text>
</comment>
<organism evidence="7 8">
    <name type="scientific">Candidatus Edwardsbacteria bacterium GWF2_54_11</name>
    <dbReference type="NCBI Taxonomy" id="1817851"/>
    <lineage>
        <taxon>Bacteria</taxon>
        <taxon>Candidatus Edwardsiibacteriota</taxon>
    </lineage>
</organism>
<dbReference type="InterPro" id="IPR008255">
    <property type="entry name" value="Pyr_nucl-diS_OxRdtase_2_AS"/>
</dbReference>
<dbReference type="PROSITE" id="PS00573">
    <property type="entry name" value="PYRIDINE_REDOX_2"/>
    <property type="match status" value="1"/>
</dbReference>
<feature type="domain" description="FAD/NAD(P)-binding" evidence="6">
    <location>
        <begin position="2"/>
        <end position="283"/>
    </location>
</feature>
<dbReference type="Gene3D" id="3.50.50.60">
    <property type="entry name" value="FAD/NAD(P)-binding domain"/>
    <property type="match status" value="2"/>
</dbReference>
<keyword evidence="1" id="KW-0285">Flavoprotein</keyword>
<evidence type="ECO:0000256" key="4">
    <source>
        <dbReference type="ARBA" id="ARBA00023157"/>
    </source>
</evidence>
<protein>
    <recommendedName>
        <fullName evidence="6">FAD/NAD(P)-binding domain-containing protein</fullName>
    </recommendedName>
</protein>
<proteinExistence type="predicted"/>
<dbReference type="PANTHER" id="PTHR48105">
    <property type="entry name" value="THIOREDOXIN REDUCTASE 1-RELATED-RELATED"/>
    <property type="match status" value="1"/>
</dbReference>
<dbReference type="PRINTS" id="PR00368">
    <property type="entry name" value="FADPNR"/>
</dbReference>
<gene>
    <name evidence="7" type="ORF">A2024_07265</name>
</gene>
<dbReference type="SUPFAM" id="SSF51905">
    <property type="entry name" value="FAD/NAD(P)-binding domain"/>
    <property type="match status" value="1"/>
</dbReference>
<keyword evidence="2" id="KW-0274">FAD</keyword>
<keyword evidence="5" id="KW-0676">Redox-active center</keyword>
<keyword evidence="4" id="KW-1015">Disulfide bond</keyword>
<dbReference type="Proteomes" id="UP000177230">
    <property type="component" value="Unassembled WGS sequence"/>
</dbReference>
<evidence type="ECO:0000256" key="5">
    <source>
        <dbReference type="ARBA" id="ARBA00023284"/>
    </source>
</evidence>